<evidence type="ECO:0000313" key="1">
    <source>
        <dbReference type="EMBL" id="QNM07754.1"/>
    </source>
</evidence>
<dbReference type="Proteomes" id="UP000515860">
    <property type="component" value="Chromosome"/>
</dbReference>
<keyword evidence="2" id="KW-1185">Reference proteome</keyword>
<dbReference type="RefSeq" id="WP_249328436.1">
    <property type="nucleotide sequence ID" value="NZ_CP060635.1"/>
</dbReference>
<sequence>MLDGAIQRSSSICAARSSRYRKHFALAFLVDFIIEIKNCPRYWEHVAILLQKKRPVRSDCEQAYHKEWGMLMDKIPFCFPVFYHGLIANRTIFSQPDVLNILISGLTEKETSDWLKVDRITANKYISGLECISSERRKEIFELSGKELLARVQKLNIQNIKTTISAFHDFLREKILISEETIASLEDSVRKCKDPYWYYVVALRESLFFTKASKEYITKELKNELHNLHKNNHVPDLFQLQRESLMQKEEASNVLPTIVDTAVPMVVQGVMTILFADKNSSSATIEQIQSGDFSSAIKSLTSEGKLTAYDFYKWNNILKIAQKADSELEKGIIADPSEFDFDWFLRFFDAAGNIRSDDMQQLWARVLAGEIKQPRSFSLRAVEVLRNMTAHEALAFKNAAALVLQESDGTFFLFCDTGLSDASVNQRYGLSMSDILTLEEIGVISALRVDNEIEVCNDGADGFFNDSDLMILFESSNEQFNTFRYRSYPLSEVGKQLLPIVQEESNDDYLIDLGKLLREDLQEKVDVCVYRVISRNANDLELDFDVNLLDK</sequence>
<organism evidence="1 2">
    <name type="scientific">Wansuia hejianensis</name>
    <dbReference type="NCBI Taxonomy" id="2763667"/>
    <lineage>
        <taxon>Bacteria</taxon>
        <taxon>Bacillati</taxon>
        <taxon>Bacillota</taxon>
        <taxon>Clostridia</taxon>
        <taxon>Lachnospirales</taxon>
        <taxon>Lachnospiraceae</taxon>
        <taxon>Wansuia</taxon>
    </lineage>
</organism>
<dbReference type="EMBL" id="CP060635">
    <property type="protein sequence ID" value="QNM07754.1"/>
    <property type="molecule type" value="Genomic_DNA"/>
</dbReference>
<proteinExistence type="predicted"/>
<evidence type="ECO:0000313" key="2">
    <source>
        <dbReference type="Proteomes" id="UP000515860"/>
    </source>
</evidence>
<protein>
    <submittedName>
        <fullName evidence="1">DUF2806 domain-containing protein</fullName>
    </submittedName>
</protein>
<accession>A0A7G9GAC2</accession>
<dbReference type="Pfam" id="PF10987">
    <property type="entry name" value="DUF2806"/>
    <property type="match status" value="1"/>
</dbReference>
<gene>
    <name evidence="1" type="ORF">H9Q79_12630</name>
</gene>
<dbReference type="InterPro" id="IPR021254">
    <property type="entry name" value="DUF2806"/>
</dbReference>
<reference evidence="1 2" key="1">
    <citation type="submission" date="2020-08" db="EMBL/GenBank/DDBJ databases">
        <authorList>
            <person name="Liu C."/>
            <person name="Sun Q."/>
        </authorList>
    </citation>
    <scope>NUCLEOTIDE SEQUENCE [LARGE SCALE GENOMIC DNA]</scope>
    <source>
        <strain evidence="1 2">NSJ-29</strain>
    </source>
</reference>
<dbReference type="KEGG" id="whj:H9Q79_12630"/>
<name>A0A7G9GAC2_9FIRM</name>
<dbReference type="AlphaFoldDB" id="A0A7G9GAC2"/>